<dbReference type="InterPro" id="IPR015330">
    <property type="entry name" value="DNA_primase/pol_bifunc_N"/>
</dbReference>
<dbReference type="Proteomes" id="UP001183648">
    <property type="component" value="Unassembled WGS sequence"/>
</dbReference>
<evidence type="ECO:0000313" key="4">
    <source>
        <dbReference type="Proteomes" id="UP001183648"/>
    </source>
</evidence>
<proteinExistence type="predicted"/>
<evidence type="ECO:0000259" key="2">
    <source>
        <dbReference type="SMART" id="SM00943"/>
    </source>
</evidence>
<sequence length="836" mass="90872">MTLFPDPAGPYEAAAEAYRDAGMAPISLPCKAKSPPVAGHTGSKHRGVYAETDADLRFHAQMRRKGNVGVRLPEDVVGIDVDVRHAGDTTVAMLAAALGPLPPTLHSTSRDDGSRIAFYRVPTGLRWRDVGEGVETVWWGSRYAVAWPSVHPDTGAVYHWHTADDERLDGVPSEGWALAAALPAAWVDALTSDVEESDGPVDLAVLRPDVARARVRGTLDWLREAKDGERNKRIYDAGVLLGGFWARLPDDVTEEDDLTHEALQEAARKAFADLGVAPDEPKANDTLQRGWEAGLRAPAADNDWDGDVGSPADDFAPEPGERPRKRMSVDVANDSDALQWCKRAVGTGDLAGMFLRGDELVYTARVGEAGYVPPAGKKEQEDGTVRYDEDGPAQVRRLSARTLAAYVDHHTRVYKSTQKAGPVPAIFPEVIAGRALSAPELLGGARRLNGVTTVPLVLHDGSVLSEPGYHRGSGLLYLPTRETPAVPGRLTRADAEAALATLLDVVADFPFVSEHDRANWLAALLTPVMKVLVPPPYPLVAIGAPSAGSGKSLLAWVLREVVGGVFRSEMARDGQELRKQITTILDKTVGAFAQFDNVRGTLRSSALEGLLTSDVWSDRLLGENTEVTAPNDRVWVLTGNNLSLGGDLRRRTVWSWIDAKMERPEERTAFRHTNLKAHVREHRGDLLAAMVTVVAAWVQAGRPSAGGGGRSDDFAEWQQATRGVLAFGGFTGVVNHADTVRRSNLSDEDEAGTLFEALFRRWGSRPWTPRETSDAVEIEDGIVEDDLPGRLAEKVGRPGFSKSLGWWLSDHEGQVHRGVTLHRSGTKKWRLDHDLL</sequence>
<dbReference type="Pfam" id="PF09250">
    <property type="entry name" value="Prim-Pol"/>
    <property type="match status" value="1"/>
</dbReference>
<keyword evidence="4" id="KW-1185">Reference proteome</keyword>
<dbReference type="SMART" id="SM00943">
    <property type="entry name" value="Prim-Pol"/>
    <property type="match status" value="1"/>
</dbReference>
<feature type="region of interest" description="Disordered" evidence="1">
    <location>
        <begin position="298"/>
        <end position="327"/>
    </location>
</feature>
<comment type="caution">
    <text evidence="3">The sequence shown here is derived from an EMBL/GenBank/DDBJ whole genome shotgun (WGS) entry which is preliminary data.</text>
</comment>
<feature type="domain" description="DNA primase/polymerase bifunctional N-terminal" evidence="2">
    <location>
        <begin position="15"/>
        <end position="168"/>
    </location>
</feature>
<evidence type="ECO:0000313" key="3">
    <source>
        <dbReference type="EMBL" id="MDR7364066.1"/>
    </source>
</evidence>
<accession>A0ABU2C0A1</accession>
<protein>
    <recommendedName>
        <fullName evidence="2">DNA primase/polymerase bifunctional N-terminal domain-containing protein</fullName>
    </recommendedName>
</protein>
<dbReference type="RefSeq" id="WP_310305233.1">
    <property type="nucleotide sequence ID" value="NZ_BAAAPS010000005.1"/>
</dbReference>
<reference evidence="3 4" key="1">
    <citation type="submission" date="2023-07" db="EMBL/GenBank/DDBJ databases">
        <title>Sequencing the genomes of 1000 actinobacteria strains.</title>
        <authorList>
            <person name="Klenk H.-P."/>
        </authorList>
    </citation>
    <scope>NUCLEOTIDE SEQUENCE [LARGE SCALE GENOMIC DNA]</scope>
    <source>
        <strain evidence="3 4">DSM 19426</strain>
    </source>
</reference>
<name>A0ABU2C0A1_9ACTN</name>
<gene>
    <name evidence="3" type="ORF">J2S63_003619</name>
</gene>
<evidence type="ECO:0000256" key="1">
    <source>
        <dbReference type="SAM" id="MobiDB-lite"/>
    </source>
</evidence>
<organism evidence="3 4">
    <name type="scientific">Nocardioides marmoribigeumensis</name>
    <dbReference type="NCBI Taxonomy" id="433649"/>
    <lineage>
        <taxon>Bacteria</taxon>
        <taxon>Bacillati</taxon>
        <taxon>Actinomycetota</taxon>
        <taxon>Actinomycetes</taxon>
        <taxon>Propionibacteriales</taxon>
        <taxon>Nocardioidaceae</taxon>
        <taxon>Nocardioides</taxon>
    </lineage>
</organism>
<dbReference type="EMBL" id="JAVDYG010000001">
    <property type="protein sequence ID" value="MDR7364066.1"/>
    <property type="molecule type" value="Genomic_DNA"/>
</dbReference>